<keyword evidence="14" id="KW-1185">Reference proteome</keyword>
<dbReference type="SMART" id="SM01052">
    <property type="entry name" value="CAP_GLY"/>
    <property type="match status" value="1"/>
</dbReference>
<evidence type="ECO:0000256" key="4">
    <source>
        <dbReference type="ARBA" id="ARBA00022670"/>
    </source>
</evidence>
<evidence type="ECO:0000256" key="5">
    <source>
        <dbReference type="ARBA" id="ARBA00022723"/>
    </source>
</evidence>
<comment type="cofactor">
    <cofactor evidence="1">
        <name>Zn(2+)</name>
        <dbReference type="ChEBI" id="CHEBI:29105"/>
    </cofactor>
</comment>
<reference evidence="13" key="1">
    <citation type="submission" date="2020-04" db="EMBL/GenBank/DDBJ databases">
        <authorList>
            <person name="Alioto T."/>
            <person name="Alioto T."/>
            <person name="Gomez Garrido J."/>
        </authorList>
    </citation>
    <scope>NUCLEOTIDE SEQUENCE</scope>
    <source>
        <strain evidence="13">A484AB</strain>
    </source>
</reference>
<feature type="domain" description="Peptidase M14" evidence="12">
    <location>
        <begin position="84"/>
        <end position="376"/>
    </location>
</feature>
<dbReference type="InterPro" id="IPR008969">
    <property type="entry name" value="CarboxyPept-like_regulatory"/>
</dbReference>
<dbReference type="SMART" id="SM00631">
    <property type="entry name" value="Zn_pept"/>
    <property type="match status" value="1"/>
</dbReference>
<dbReference type="InterPro" id="IPR000834">
    <property type="entry name" value="Peptidase_M14"/>
</dbReference>
<dbReference type="InterPro" id="IPR050753">
    <property type="entry name" value="Peptidase_M14_domain"/>
</dbReference>
<evidence type="ECO:0000256" key="9">
    <source>
        <dbReference type="PROSITE-ProRule" id="PRU01379"/>
    </source>
</evidence>
<dbReference type="CDD" id="cd11308">
    <property type="entry name" value="Peptidase_M14NE-CP-C_like"/>
    <property type="match status" value="1"/>
</dbReference>
<dbReference type="SUPFAM" id="SSF74924">
    <property type="entry name" value="Cap-Gly domain"/>
    <property type="match status" value="1"/>
</dbReference>
<dbReference type="PRINTS" id="PR00765">
    <property type="entry name" value="CRBOXYPTASEA"/>
</dbReference>
<feature type="region of interest" description="Disordered" evidence="10">
    <location>
        <begin position="453"/>
        <end position="582"/>
    </location>
</feature>
<evidence type="ECO:0000256" key="10">
    <source>
        <dbReference type="SAM" id="MobiDB-lite"/>
    </source>
</evidence>
<keyword evidence="8" id="KW-0325">Glycoprotein</keyword>
<proteinExistence type="inferred from homology"/>
<dbReference type="GO" id="GO:0005615">
    <property type="term" value="C:extracellular space"/>
    <property type="evidence" value="ECO:0007669"/>
    <property type="project" value="TreeGrafter"/>
</dbReference>
<dbReference type="Gene3D" id="2.30.30.190">
    <property type="entry name" value="CAP Gly-rich-like domain"/>
    <property type="match status" value="1"/>
</dbReference>
<dbReference type="PANTHER" id="PTHR11532:SF73">
    <property type="entry name" value="CARBOXYPEPTIDASE D"/>
    <property type="match status" value="1"/>
</dbReference>
<dbReference type="InterPro" id="IPR057246">
    <property type="entry name" value="CARBOXYPEPT_ZN_1"/>
</dbReference>
<comment type="caution">
    <text evidence="13">The sequence shown here is derived from an EMBL/GenBank/DDBJ whole genome shotgun (WGS) entry which is preliminary data.</text>
</comment>
<dbReference type="GO" id="GO:0004181">
    <property type="term" value="F:metallocarboxypeptidase activity"/>
    <property type="evidence" value="ECO:0007669"/>
    <property type="project" value="InterPro"/>
</dbReference>
<dbReference type="AlphaFoldDB" id="A0A7D9DQM9"/>
<keyword evidence="6" id="KW-0378">Hydrolase</keyword>
<accession>A0A7D9DQM9</accession>
<evidence type="ECO:0000256" key="6">
    <source>
        <dbReference type="ARBA" id="ARBA00022801"/>
    </source>
</evidence>
<evidence type="ECO:0000256" key="3">
    <source>
        <dbReference type="ARBA" id="ARBA00022645"/>
    </source>
</evidence>
<feature type="domain" description="CAP-Gly" evidence="11">
    <location>
        <begin position="611"/>
        <end position="654"/>
    </location>
</feature>
<gene>
    <name evidence="13" type="ORF">PACLA_8A063087</name>
</gene>
<dbReference type="Pfam" id="PF13620">
    <property type="entry name" value="CarboxypepD_reg"/>
    <property type="match status" value="1"/>
</dbReference>
<dbReference type="InterPro" id="IPR000938">
    <property type="entry name" value="CAP-Gly_domain"/>
</dbReference>
<dbReference type="PROSITE" id="PS00132">
    <property type="entry name" value="CARBOXYPEPT_ZN_1"/>
    <property type="match status" value="1"/>
</dbReference>
<dbReference type="EMBL" id="CACRXK020001901">
    <property type="protein sequence ID" value="CAB3991692.1"/>
    <property type="molecule type" value="Genomic_DNA"/>
</dbReference>
<dbReference type="PROSITE" id="PS50245">
    <property type="entry name" value="CAP_GLY_2"/>
    <property type="match status" value="1"/>
</dbReference>
<evidence type="ECO:0000313" key="14">
    <source>
        <dbReference type="Proteomes" id="UP001152795"/>
    </source>
</evidence>
<feature type="compositionally biased region" description="Polar residues" evidence="10">
    <location>
        <begin position="563"/>
        <end position="578"/>
    </location>
</feature>
<comment type="caution">
    <text evidence="9">Lacks conserved residue(s) required for the propagation of feature annotation.</text>
</comment>
<dbReference type="Pfam" id="PF01302">
    <property type="entry name" value="CAP_GLY"/>
    <property type="match status" value="1"/>
</dbReference>
<keyword evidence="4" id="KW-0645">Protease</keyword>
<dbReference type="SUPFAM" id="SSF49464">
    <property type="entry name" value="Carboxypeptidase regulatory domain-like"/>
    <property type="match status" value="1"/>
</dbReference>
<keyword evidence="5" id="KW-0479">Metal-binding</keyword>
<dbReference type="InterPro" id="IPR036859">
    <property type="entry name" value="CAP-Gly_dom_sf"/>
</dbReference>
<evidence type="ECO:0000256" key="7">
    <source>
        <dbReference type="ARBA" id="ARBA00022833"/>
    </source>
</evidence>
<evidence type="ECO:0000256" key="2">
    <source>
        <dbReference type="ARBA" id="ARBA00005988"/>
    </source>
</evidence>
<evidence type="ECO:0000256" key="8">
    <source>
        <dbReference type="ARBA" id="ARBA00023180"/>
    </source>
</evidence>
<dbReference type="Pfam" id="PF00246">
    <property type="entry name" value="Peptidase_M14"/>
    <property type="match status" value="1"/>
</dbReference>
<dbReference type="CDD" id="cd03858">
    <property type="entry name" value="M14_CP_N-E_like"/>
    <property type="match status" value="1"/>
</dbReference>
<dbReference type="GO" id="GO:0006518">
    <property type="term" value="P:peptide metabolic process"/>
    <property type="evidence" value="ECO:0007669"/>
    <property type="project" value="TreeGrafter"/>
</dbReference>
<keyword evidence="3 13" id="KW-0121">Carboxypeptidase</keyword>
<dbReference type="PANTHER" id="PTHR11532">
    <property type="entry name" value="PROTEASE M14 CARBOXYPEPTIDASE"/>
    <property type="match status" value="1"/>
</dbReference>
<dbReference type="PROSITE" id="PS52035">
    <property type="entry name" value="PEPTIDASE_M14"/>
    <property type="match status" value="1"/>
</dbReference>
<dbReference type="Proteomes" id="UP001152795">
    <property type="component" value="Unassembled WGS sequence"/>
</dbReference>
<keyword evidence="7" id="KW-0862">Zinc</keyword>
<dbReference type="Gene3D" id="3.40.630.10">
    <property type="entry name" value="Zn peptidases"/>
    <property type="match status" value="1"/>
</dbReference>
<protein>
    <submittedName>
        <fullName evidence="13">Carboxypeptidase D-like</fullName>
    </submittedName>
</protein>
<sequence length="662" mass="73899">MSFRIEWLTFEAEQYMPILNFCLVGVTRSLDMLSDKVIFSVLFIGICIPVLNARTLHKPDKKDKLSVKSDVEIVSKLLDVNEFKHHTYEETLWFMKYFASKYSDIAALYDIGESVQNRKLWILEISGNPGRHDPGEPEVKLVGGIHGEEAISKEILLQFIKLLCEKYDKDPELTKLVDTTRIHILPSLNPDGYAMARTKGETRRGIGHTNAHGIDLNRNFPDQFFPTISPAQPETEAVEKWINSHPFVLSASLHAGSLVVTYPYDDSPSGQSVYSATPDDDVFRHLAKVYSVNHPTMHLANPKLNCTANGPHFIDGVTNGAKWFSEAGGMQDYNYVRSNCFEVTIQLGCDKFPNASKIETYWKDNKKSLINFIEEVHTGVKGFVRDINGQPVEGASITISDRQHPVTTATNGDYWRLLVPGSYEIAATSTGYKPQRKVVEVHSDHVSVLDFNLKPVHDDGDEPYTGLFYDDPREGGKRTWPAAGSRSRDSDGTVPEDTKGDFSDASSNEYDDRPRGENSAVKRPASPEEEEDASSERKDHLASATGSTQTTNKKSEEAKQHESATPNPSPRKQTTPLKQKNAAIGTKVVCHVRGKAGSLKGVLKWVGYLPTLPKTKDNIVAGIELIKQDKLGTDGSFMGKRYFTATSKRGYFVRYKDCKKVK</sequence>
<dbReference type="SUPFAM" id="SSF53187">
    <property type="entry name" value="Zn-dependent exopeptidases"/>
    <property type="match status" value="1"/>
</dbReference>
<organism evidence="13 14">
    <name type="scientific">Paramuricea clavata</name>
    <name type="common">Red gorgonian</name>
    <name type="synonym">Violescent sea-whip</name>
    <dbReference type="NCBI Taxonomy" id="317549"/>
    <lineage>
        <taxon>Eukaryota</taxon>
        <taxon>Metazoa</taxon>
        <taxon>Cnidaria</taxon>
        <taxon>Anthozoa</taxon>
        <taxon>Octocorallia</taxon>
        <taxon>Malacalcyonacea</taxon>
        <taxon>Plexauridae</taxon>
        <taxon>Paramuricea</taxon>
    </lineage>
</organism>
<feature type="compositionally biased region" description="Basic and acidic residues" evidence="10">
    <location>
        <begin position="486"/>
        <end position="502"/>
    </location>
</feature>
<evidence type="ECO:0000259" key="12">
    <source>
        <dbReference type="PROSITE" id="PS52035"/>
    </source>
</evidence>
<dbReference type="OrthoDB" id="10249045at2759"/>
<dbReference type="GO" id="GO:0016485">
    <property type="term" value="P:protein processing"/>
    <property type="evidence" value="ECO:0007669"/>
    <property type="project" value="TreeGrafter"/>
</dbReference>
<evidence type="ECO:0000259" key="11">
    <source>
        <dbReference type="PROSITE" id="PS50245"/>
    </source>
</evidence>
<dbReference type="GO" id="GO:0008270">
    <property type="term" value="F:zinc ion binding"/>
    <property type="evidence" value="ECO:0007669"/>
    <property type="project" value="InterPro"/>
</dbReference>
<dbReference type="FunFam" id="2.60.40.1120:FF:000004">
    <property type="entry name" value="Carboxypeptidase E"/>
    <property type="match status" value="1"/>
</dbReference>
<name>A0A7D9DQM9_PARCT</name>
<evidence type="ECO:0000256" key="1">
    <source>
        <dbReference type="ARBA" id="ARBA00001947"/>
    </source>
</evidence>
<dbReference type="InterPro" id="IPR057247">
    <property type="entry name" value="CARBOXYPEPT_ZN_2"/>
</dbReference>
<evidence type="ECO:0000313" key="13">
    <source>
        <dbReference type="EMBL" id="CAB3991692.1"/>
    </source>
</evidence>
<dbReference type="PROSITE" id="PS00133">
    <property type="entry name" value="CARBOXYPEPT_ZN_2"/>
    <property type="match status" value="1"/>
</dbReference>
<feature type="compositionally biased region" description="Basic and acidic residues" evidence="10">
    <location>
        <begin position="553"/>
        <end position="562"/>
    </location>
</feature>
<dbReference type="Gene3D" id="2.60.40.1120">
    <property type="entry name" value="Carboxypeptidase-like, regulatory domain"/>
    <property type="match status" value="1"/>
</dbReference>
<dbReference type="FunFam" id="3.40.630.10:FF:000020">
    <property type="entry name" value="Carboxypeptidase D"/>
    <property type="match status" value="1"/>
</dbReference>
<comment type="similarity">
    <text evidence="2 9">Belongs to the peptidase M14 family.</text>
</comment>